<sequence length="140" mass="16026">FNFQQAGLLVYGDDDNYVRLAHVSIFETRQTEFGKEYVDETRGPLFGSTLAGPPSLWTYLRIVKRINMRTNEEVYTPYTSRDGISWVRGGAWTHDLGTNAKIGLFAMGKQNADDQSYTADFDYVRVNAVFNETYMPLVFK</sequence>
<organism evidence="1">
    <name type="scientific">uncultured Chloroflexia bacterium</name>
    <dbReference type="NCBI Taxonomy" id="1672391"/>
    <lineage>
        <taxon>Bacteria</taxon>
        <taxon>Bacillati</taxon>
        <taxon>Chloroflexota</taxon>
        <taxon>Chloroflexia</taxon>
        <taxon>environmental samples</taxon>
    </lineage>
</organism>
<dbReference type="InterPro" id="IPR013320">
    <property type="entry name" value="ConA-like_dom_sf"/>
</dbReference>
<dbReference type="AlphaFoldDB" id="A0A6J4JSG9"/>
<evidence type="ECO:0000313" key="1">
    <source>
        <dbReference type="EMBL" id="CAA9286062.1"/>
    </source>
</evidence>
<gene>
    <name evidence="1" type="ORF">AVDCRST_MAG93-3539</name>
</gene>
<dbReference type="EMBL" id="CADCTR010001207">
    <property type="protein sequence ID" value="CAA9286062.1"/>
    <property type="molecule type" value="Genomic_DNA"/>
</dbReference>
<protein>
    <submittedName>
        <fullName evidence="1">Uncharacterized protein</fullName>
    </submittedName>
</protein>
<feature type="non-terminal residue" evidence="1">
    <location>
        <position position="1"/>
    </location>
</feature>
<dbReference type="Gene3D" id="2.60.120.200">
    <property type="match status" value="1"/>
</dbReference>
<proteinExistence type="predicted"/>
<dbReference type="SUPFAM" id="SSF49899">
    <property type="entry name" value="Concanavalin A-like lectins/glucanases"/>
    <property type="match status" value="1"/>
</dbReference>
<reference evidence="1" key="1">
    <citation type="submission" date="2020-02" db="EMBL/GenBank/DDBJ databases">
        <authorList>
            <person name="Meier V. D."/>
        </authorList>
    </citation>
    <scope>NUCLEOTIDE SEQUENCE</scope>
    <source>
        <strain evidence="1">AVDCRST_MAG93</strain>
    </source>
</reference>
<name>A0A6J4JSG9_9CHLR</name>
<accession>A0A6J4JSG9</accession>